<dbReference type="GO" id="GO:0005125">
    <property type="term" value="F:cytokine activity"/>
    <property type="evidence" value="ECO:0007669"/>
    <property type="project" value="UniProtKB-KW"/>
</dbReference>
<reference evidence="7 8" key="1">
    <citation type="journal article" date="2018" name="G3 (Bethesda)">
        <title>A High-Quality Reference Genome for the Invasive Mosquitofish Gambusia affinis Using a Chicago Library.</title>
        <authorList>
            <person name="Hoffberg S.L."/>
            <person name="Troendle N.J."/>
            <person name="Glenn T.C."/>
            <person name="Mahmud O."/>
            <person name="Louha S."/>
            <person name="Chalopin D."/>
            <person name="Bennetzen J.L."/>
            <person name="Mauricio R."/>
        </authorList>
    </citation>
    <scope>NUCLEOTIDE SEQUENCE [LARGE SCALE GENOMIC DNA]</scope>
    <source>
        <strain evidence="7">NE01/NJP1002.9</strain>
        <tissue evidence="7">Muscle</tissue>
    </source>
</reference>
<comment type="subcellular location">
    <subcellularLocation>
        <location evidence="1">Membrane</location>
    </subcellularLocation>
</comment>
<dbReference type="GO" id="GO:0005164">
    <property type="term" value="F:tumor necrosis factor receptor binding"/>
    <property type="evidence" value="ECO:0007669"/>
    <property type="project" value="InterPro"/>
</dbReference>
<proteinExistence type="inferred from homology"/>
<evidence type="ECO:0000313" key="8">
    <source>
        <dbReference type="Proteomes" id="UP000250572"/>
    </source>
</evidence>
<evidence type="ECO:0000256" key="4">
    <source>
        <dbReference type="ARBA" id="ARBA00023136"/>
    </source>
</evidence>
<keyword evidence="5" id="KW-1133">Transmembrane helix</keyword>
<dbReference type="GO" id="GO:0016020">
    <property type="term" value="C:membrane"/>
    <property type="evidence" value="ECO:0007669"/>
    <property type="project" value="UniProtKB-SubCell"/>
</dbReference>
<dbReference type="EMBL" id="NHOQ01002739">
    <property type="protein sequence ID" value="PWA14884.1"/>
    <property type="molecule type" value="Genomic_DNA"/>
</dbReference>
<dbReference type="AlphaFoldDB" id="A0A315USX2"/>
<accession>A0A315USX2</accession>
<evidence type="ECO:0000259" key="6">
    <source>
        <dbReference type="PROSITE" id="PS50049"/>
    </source>
</evidence>
<dbReference type="STRING" id="33528.ENSGAFP00000025697"/>
<evidence type="ECO:0000313" key="7">
    <source>
        <dbReference type="EMBL" id="PWA14884.1"/>
    </source>
</evidence>
<dbReference type="PANTHER" id="PTHR11471">
    <property type="entry name" value="TUMOR NECROSIS FACTOR FAMILY MEMBER"/>
    <property type="match status" value="1"/>
</dbReference>
<dbReference type="PANTHER" id="PTHR11471:SF56">
    <property type="entry name" value="TUMOR NECROSIS FACTOR LIGAND SUPERFAMILY MEMBER 14-LIKE"/>
    <property type="match status" value="1"/>
</dbReference>
<dbReference type="SUPFAM" id="SSF49842">
    <property type="entry name" value="TNF-like"/>
    <property type="match status" value="1"/>
</dbReference>
<keyword evidence="3" id="KW-0202">Cytokine</keyword>
<evidence type="ECO:0000256" key="2">
    <source>
        <dbReference type="ARBA" id="ARBA00008670"/>
    </source>
</evidence>
<dbReference type="Gene3D" id="2.60.120.40">
    <property type="match status" value="1"/>
</dbReference>
<evidence type="ECO:0000256" key="5">
    <source>
        <dbReference type="SAM" id="Phobius"/>
    </source>
</evidence>
<evidence type="ECO:0000256" key="3">
    <source>
        <dbReference type="ARBA" id="ARBA00022514"/>
    </source>
</evidence>
<comment type="similarity">
    <text evidence="2">Belongs to the tumor necrosis factor family.</text>
</comment>
<organism evidence="7 8">
    <name type="scientific">Gambusia affinis</name>
    <name type="common">Western mosquitofish</name>
    <name type="synonym">Heterandria affinis</name>
    <dbReference type="NCBI Taxonomy" id="33528"/>
    <lineage>
        <taxon>Eukaryota</taxon>
        <taxon>Metazoa</taxon>
        <taxon>Chordata</taxon>
        <taxon>Craniata</taxon>
        <taxon>Vertebrata</taxon>
        <taxon>Euteleostomi</taxon>
        <taxon>Actinopterygii</taxon>
        <taxon>Neopterygii</taxon>
        <taxon>Teleostei</taxon>
        <taxon>Neoteleostei</taxon>
        <taxon>Acanthomorphata</taxon>
        <taxon>Ovalentaria</taxon>
        <taxon>Atherinomorphae</taxon>
        <taxon>Cyprinodontiformes</taxon>
        <taxon>Poeciliidae</taxon>
        <taxon>Poeciliinae</taxon>
        <taxon>Gambusia</taxon>
    </lineage>
</organism>
<dbReference type="PROSITE" id="PS50049">
    <property type="entry name" value="THD_2"/>
    <property type="match status" value="1"/>
</dbReference>
<dbReference type="SMART" id="SM00207">
    <property type="entry name" value="TNF"/>
    <property type="match status" value="1"/>
</dbReference>
<dbReference type="InterPro" id="IPR006052">
    <property type="entry name" value="TNF_dom"/>
</dbReference>
<dbReference type="Pfam" id="PF00229">
    <property type="entry name" value="TNF"/>
    <property type="match status" value="1"/>
</dbReference>
<dbReference type="GO" id="GO:0006955">
    <property type="term" value="P:immune response"/>
    <property type="evidence" value="ECO:0007669"/>
    <property type="project" value="InterPro"/>
</dbReference>
<evidence type="ECO:0000256" key="1">
    <source>
        <dbReference type="ARBA" id="ARBA00004370"/>
    </source>
</evidence>
<keyword evidence="4 5" id="KW-0472">Membrane</keyword>
<feature type="domain" description="THD" evidence="6">
    <location>
        <begin position="278"/>
        <end position="417"/>
    </location>
</feature>
<dbReference type="GO" id="GO:0005615">
    <property type="term" value="C:extracellular space"/>
    <property type="evidence" value="ECO:0007669"/>
    <property type="project" value="UniProtKB-KW"/>
</dbReference>
<dbReference type="InterPro" id="IPR008983">
    <property type="entry name" value="Tumour_necrosis_fac-like_dom"/>
</dbReference>
<protein>
    <recommendedName>
        <fullName evidence="6">THD domain-containing protein</fullName>
    </recommendedName>
</protein>
<keyword evidence="8" id="KW-1185">Reference proteome</keyword>
<gene>
    <name evidence="7" type="ORF">CCH79_00014273</name>
</gene>
<feature type="transmembrane region" description="Helical" evidence="5">
    <location>
        <begin position="181"/>
        <end position="204"/>
    </location>
</feature>
<dbReference type="Proteomes" id="UP000250572">
    <property type="component" value="Unassembled WGS sequence"/>
</dbReference>
<name>A0A315USX2_GAMAF</name>
<keyword evidence="5" id="KW-0812">Transmembrane</keyword>
<feature type="non-terminal residue" evidence="7">
    <location>
        <position position="1"/>
    </location>
</feature>
<comment type="caution">
    <text evidence="7">The sequence shown here is derived from an EMBL/GenBank/DDBJ whole genome shotgun (WGS) entry which is preliminary data.</text>
</comment>
<sequence length="419" mass="46570">KHSDLPAGSRNVNSLSWLCPKHRTEPTQHRKATVRPSSPSLQLILPRRTSMTGHISRVEVGTHPEQVDTLSLVHDITAEAAGAVGRAPNLVGMSTSVSPLCIFICTRQTVYASRLCERLQCVGRNNSSPSYARAQVDCDPVRMSEDGSAPTPQVFVVDSQASYLSMPRSKKSTWAGAGQKFLPLLLALLALAVFVEGYLIYILYQRTEAFSGCVSNNLCHNVSDPVKSEQQNGRTSSQIGTQESIEMQLLLLPLFPQNFIIFHIKSNEIPPLQPQKRPFAHMMGAHKSHDTVVEWKSQGHDMRRRMEYSNSRLVIKQEGYYYVYSKLVVDVSEATSPIFHKIVRNPSGYATSIDLLKSKSNWGPEKSSDGAPGEDKWRSFLSAIFFLQEGDEIYVTLSNMEALSPEANENCLGAIWIDS</sequence>